<keyword evidence="3" id="KW-1185">Reference proteome</keyword>
<organism evidence="2 3">
    <name type="scientific">Roseimaritima multifibrata</name>
    <dbReference type="NCBI Taxonomy" id="1930274"/>
    <lineage>
        <taxon>Bacteria</taxon>
        <taxon>Pseudomonadati</taxon>
        <taxon>Planctomycetota</taxon>
        <taxon>Planctomycetia</taxon>
        <taxon>Pirellulales</taxon>
        <taxon>Pirellulaceae</taxon>
        <taxon>Roseimaritima</taxon>
    </lineage>
</organism>
<dbReference type="EMBL" id="CP036262">
    <property type="protein sequence ID" value="QDS93950.1"/>
    <property type="molecule type" value="Genomic_DNA"/>
</dbReference>
<proteinExistence type="predicted"/>
<dbReference type="KEGG" id="rml:FF011L_27270"/>
<name>A0A517MGD4_9BACT</name>
<evidence type="ECO:0000313" key="3">
    <source>
        <dbReference type="Proteomes" id="UP000320672"/>
    </source>
</evidence>
<reference evidence="2 3" key="1">
    <citation type="submission" date="2019-02" db="EMBL/GenBank/DDBJ databases">
        <title>Deep-cultivation of Planctomycetes and their phenomic and genomic characterization uncovers novel biology.</title>
        <authorList>
            <person name="Wiegand S."/>
            <person name="Jogler M."/>
            <person name="Boedeker C."/>
            <person name="Pinto D."/>
            <person name="Vollmers J."/>
            <person name="Rivas-Marin E."/>
            <person name="Kohn T."/>
            <person name="Peeters S.H."/>
            <person name="Heuer A."/>
            <person name="Rast P."/>
            <person name="Oberbeckmann S."/>
            <person name="Bunk B."/>
            <person name="Jeske O."/>
            <person name="Meyerdierks A."/>
            <person name="Storesund J.E."/>
            <person name="Kallscheuer N."/>
            <person name="Luecker S."/>
            <person name="Lage O.M."/>
            <person name="Pohl T."/>
            <person name="Merkel B.J."/>
            <person name="Hornburger P."/>
            <person name="Mueller R.-W."/>
            <person name="Bruemmer F."/>
            <person name="Labrenz M."/>
            <person name="Spormann A.M."/>
            <person name="Op den Camp H."/>
            <person name="Overmann J."/>
            <person name="Amann R."/>
            <person name="Jetten M.S.M."/>
            <person name="Mascher T."/>
            <person name="Medema M.H."/>
            <person name="Devos D.P."/>
            <person name="Kaster A.-K."/>
            <person name="Ovreas L."/>
            <person name="Rohde M."/>
            <person name="Galperin M.Y."/>
            <person name="Jogler C."/>
        </authorList>
    </citation>
    <scope>NUCLEOTIDE SEQUENCE [LARGE SCALE GENOMIC DNA]</scope>
    <source>
        <strain evidence="2 3">FF011L</strain>
    </source>
</reference>
<sequence length="79" mass="8594">MVPKDLRQMAVGIVSIPPLARLTMVVLSPRDPALHPAILIVFQVDRCCNDFSKTPSPSHGSLAKWQAALPSERPSHLLA</sequence>
<dbReference type="AlphaFoldDB" id="A0A517MGD4"/>
<protein>
    <submittedName>
        <fullName evidence="2">Uncharacterized protein</fullName>
    </submittedName>
</protein>
<dbReference type="Proteomes" id="UP000320672">
    <property type="component" value="Chromosome"/>
</dbReference>
<evidence type="ECO:0000313" key="2">
    <source>
        <dbReference type="EMBL" id="QDS93950.1"/>
    </source>
</evidence>
<feature type="region of interest" description="Disordered" evidence="1">
    <location>
        <begin position="53"/>
        <end position="79"/>
    </location>
</feature>
<accession>A0A517MGD4</accession>
<gene>
    <name evidence="2" type="ORF">FF011L_27270</name>
</gene>
<evidence type="ECO:0000256" key="1">
    <source>
        <dbReference type="SAM" id="MobiDB-lite"/>
    </source>
</evidence>